<proteinExistence type="predicted"/>
<evidence type="ECO:0000313" key="2">
    <source>
        <dbReference type="EMBL" id="KAJ6625694.1"/>
    </source>
</evidence>
<dbReference type="PANTHER" id="PTHR34180:SF1">
    <property type="entry name" value="BETA-ALANYL-DOPAMINE_CARCININE HYDROLASE"/>
    <property type="match status" value="1"/>
</dbReference>
<dbReference type="EMBL" id="WJQU01003331">
    <property type="protein sequence ID" value="KAJ6625694.1"/>
    <property type="molecule type" value="Genomic_DNA"/>
</dbReference>
<dbReference type="PANTHER" id="PTHR34180">
    <property type="entry name" value="PEPTIDASE C45"/>
    <property type="match status" value="1"/>
</dbReference>
<sequence length="390" mass="43962">MASLEQCRILDQIPILYARGTHYEVGLSVGRTFKSMHQEIFSNWDFFNNVLLKNYNSDNGKNVYEHTLRLCEKKFPFYVEELRGMADGSGVPFYKLFLAHLDCLMTPQPDDTKNAQIQADSGCTSILCNDEEMIMAHNEDAFPEHADNVYIVVVDIFDKSGNKFEKFAALCYPGMLPGLAMSFNDKGLVFTINTLVPKSTFEIGTPRFFLTRALLRAANHEEVMQTLLDNGTGIGDGVSINICYVNKENVDQRPTMYNIEVAPPKFNENLESERKSEVSVKCVPAGSIYVHCNKYLHLEVLEINESLTSSINRHEAILTLPVPSTIQRVKTVLSDRSVIDYPVYRRCQTAGKDGAKTVATGIFDIRKMEWSVYVNMPTESEATVVLSMNL</sequence>
<comment type="caution">
    <text evidence="2">The sequence shown here is derived from an EMBL/GenBank/DDBJ whole genome shotgun (WGS) entry which is preliminary data.</text>
</comment>
<reference evidence="2" key="1">
    <citation type="submission" date="2022-07" db="EMBL/GenBank/DDBJ databases">
        <authorList>
            <person name="Trinca V."/>
            <person name="Uliana J.V.C."/>
            <person name="Torres T.T."/>
            <person name="Ward R.J."/>
            <person name="Monesi N."/>
        </authorList>
    </citation>
    <scope>NUCLEOTIDE SEQUENCE</scope>
    <source>
        <strain evidence="2">HSMRA1968</strain>
        <tissue evidence="2">Whole embryos</tissue>
    </source>
</reference>
<evidence type="ECO:0000259" key="1">
    <source>
        <dbReference type="Pfam" id="PF03417"/>
    </source>
</evidence>
<dbReference type="OrthoDB" id="189997at2759"/>
<dbReference type="Proteomes" id="UP001151699">
    <property type="component" value="Unassembled WGS sequence"/>
</dbReference>
<dbReference type="Gene3D" id="1.10.10.2120">
    <property type="match status" value="1"/>
</dbReference>
<keyword evidence="3" id="KW-1185">Reference proteome</keyword>
<evidence type="ECO:0000313" key="3">
    <source>
        <dbReference type="Proteomes" id="UP001151699"/>
    </source>
</evidence>
<dbReference type="InterPro" id="IPR047794">
    <property type="entry name" value="C45_proenzyme-like"/>
</dbReference>
<dbReference type="InterPro" id="IPR005079">
    <property type="entry name" value="Peptidase_C45_hydrolase"/>
</dbReference>
<dbReference type="NCBIfam" id="NF040521">
    <property type="entry name" value="C45_proenzyme"/>
    <property type="match status" value="1"/>
</dbReference>
<feature type="domain" description="Peptidase C45 hydrolase" evidence="1">
    <location>
        <begin position="131"/>
        <end position="377"/>
    </location>
</feature>
<name>A0A9Q0MIG9_9DIPT</name>
<accession>A0A9Q0MIG9</accession>
<dbReference type="InterPro" id="IPR047801">
    <property type="entry name" value="Peptidase_C45"/>
</dbReference>
<dbReference type="AlphaFoldDB" id="A0A9Q0MIG9"/>
<dbReference type="Gene3D" id="3.60.60.10">
    <property type="entry name" value="Penicillin V Acylase, Chain A"/>
    <property type="match status" value="1"/>
</dbReference>
<dbReference type="Pfam" id="PF03417">
    <property type="entry name" value="AAT"/>
    <property type="match status" value="1"/>
</dbReference>
<organism evidence="2 3">
    <name type="scientific">Pseudolycoriella hygida</name>
    <dbReference type="NCBI Taxonomy" id="35572"/>
    <lineage>
        <taxon>Eukaryota</taxon>
        <taxon>Metazoa</taxon>
        <taxon>Ecdysozoa</taxon>
        <taxon>Arthropoda</taxon>
        <taxon>Hexapoda</taxon>
        <taxon>Insecta</taxon>
        <taxon>Pterygota</taxon>
        <taxon>Neoptera</taxon>
        <taxon>Endopterygota</taxon>
        <taxon>Diptera</taxon>
        <taxon>Nematocera</taxon>
        <taxon>Sciaroidea</taxon>
        <taxon>Sciaridae</taxon>
        <taxon>Pseudolycoriella</taxon>
    </lineage>
</organism>
<gene>
    <name evidence="2" type="ORF">Bhyg_16180</name>
</gene>
<protein>
    <recommendedName>
        <fullName evidence="1">Peptidase C45 hydrolase domain-containing protein</fullName>
    </recommendedName>
</protein>